<name>A0ABU1ITK3_9BACL</name>
<gene>
    <name evidence="1" type="ORF">JOC58_000473</name>
</gene>
<dbReference type="Pfam" id="PF19923">
    <property type="entry name" value="DUF6386"/>
    <property type="match status" value="1"/>
</dbReference>
<dbReference type="Proteomes" id="UP001185028">
    <property type="component" value="Unassembled WGS sequence"/>
</dbReference>
<dbReference type="InterPro" id="IPR045665">
    <property type="entry name" value="DUF6386"/>
</dbReference>
<sequence>MQASFSFTTDTAALSIFDLQAIRHRLDDTPDWWTLEEDELEEINNGHIALLHVEDDGTYDVHIMKAIEQAQVQCLLYAPSGQLFIGAAEDTTGGDLEPDDSGVVSGQLWTVEPGVYALQVSLQQQTIQLALQWLAATPIDWQQSHSEQHVADASEQGTVQMNSFEQRLRL</sequence>
<reference evidence="1 2" key="1">
    <citation type="submission" date="2023-07" db="EMBL/GenBank/DDBJ databases">
        <title>Genomic Encyclopedia of Type Strains, Phase IV (KMG-IV): sequencing the most valuable type-strain genomes for metagenomic binning, comparative biology and taxonomic classification.</title>
        <authorList>
            <person name="Goeker M."/>
        </authorList>
    </citation>
    <scope>NUCLEOTIDE SEQUENCE [LARGE SCALE GENOMIC DNA]</scope>
    <source>
        <strain evidence="1 2">DSM 22170</strain>
    </source>
</reference>
<accession>A0ABU1ITK3</accession>
<evidence type="ECO:0008006" key="3">
    <source>
        <dbReference type="Google" id="ProtNLM"/>
    </source>
</evidence>
<keyword evidence="2" id="KW-1185">Reference proteome</keyword>
<proteinExistence type="predicted"/>
<dbReference type="RefSeq" id="WP_188774107.1">
    <property type="nucleotide sequence ID" value="NZ_BMMB01000002.1"/>
</dbReference>
<dbReference type="EMBL" id="JAVDQH010000002">
    <property type="protein sequence ID" value="MDR6242589.1"/>
    <property type="molecule type" value="Genomic_DNA"/>
</dbReference>
<comment type="caution">
    <text evidence="1">The sequence shown here is derived from an EMBL/GenBank/DDBJ whole genome shotgun (WGS) entry which is preliminary data.</text>
</comment>
<evidence type="ECO:0000313" key="2">
    <source>
        <dbReference type="Proteomes" id="UP001185028"/>
    </source>
</evidence>
<evidence type="ECO:0000313" key="1">
    <source>
        <dbReference type="EMBL" id="MDR6242589.1"/>
    </source>
</evidence>
<organism evidence="1 2">
    <name type="scientific">Paenibacillus hunanensis</name>
    <dbReference type="NCBI Taxonomy" id="539262"/>
    <lineage>
        <taxon>Bacteria</taxon>
        <taxon>Bacillati</taxon>
        <taxon>Bacillota</taxon>
        <taxon>Bacilli</taxon>
        <taxon>Bacillales</taxon>
        <taxon>Paenibacillaceae</taxon>
        <taxon>Paenibacillus</taxon>
    </lineage>
</organism>
<protein>
    <recommendedName>
        <fullName evidence="3">Integron gene cassette protein</fullName>
    </recommendedName>
</protein>